<dbReference type="EMBL" id="MU864354">
    <property type="protein sequence ID" value="KAK4192524.1"/>
    <property type="molecule type" value="Genomic_DNA"/>
</dbReference>
<evidence type="ECO:0000256" key="1">
    <source>
        <dbReference type="SAM" id="Phobius"/>
    </source>
</evidence>
<evidence type="ECO:0000313" key="3">
    <source>
        <dbReference type="Proteomes" id="UP001302126"/>
    </source>
</evidence>
<name>A0AAN6X295_9PEZI</name>
<gene>
    <name evidence="2" type="ORF">QBC35DRAFT_225997</name>
</gene>
<organism evidence="2 3">
    <name type="scientific">Podospora australis</name>
    <dbReference type="NCBI Taxonomy" id="1536484"/>
    <lineage>
        <taxon>Eukaryota</taxon>
        <taxon>Fungi</taxon>
        <taxon>Dikarya</taxon>
        <taxon>Ascomycota</taxon>
        <taxon>Pezizomycotina</taxon>
        <taxon>Sordariomycetes</taxon>
        <taxon>Sordariomycetidae</taxon>
        <taxon>Sordariales</taxon>
        <taxon>Podosporaceae</taxon>
        <taxon>Podospora</taxon>
    </lineage>
</organism>
<reference evidence="2" key="1">
    <citation type="journal article" date="2023" name="Mol. Phylogenet. Evol.">
        <title>Genome-scale phylogeny and comparative genomics of the fungal order Sordariales.</title>
        <authorList>
            <person name="Hensen N."/>
            <person name="Bonometti L."/>
            <person name="Westerberg I."/>
            <person name="Brannstrom I.O."/>
            <person name="Guillou S."/>
            <person name="Cros-Aarteil S."/>
            <person name="Calhoun S."/>
            <person name="Haridas S."/>
            <person name="Kuo A."/>
            <person name="Mondo S."/>
            <person name="Pangilinan J."/>
            <person name="Riley R."/>
            <person name="LaButti K."/>
            <person name="Andreopoulos B."/>
            <person name="Lipzen A."/>
            <person name="Chen C."/>
            <person name="Yan M."/>
            <person name="Daum C."/>
            <person name="Ng V."/>
            <person name="Clum A."/>
            <person name="Steindorff A."/>
            <person name="Ohm R.A."/>
            <person name="Martin F."/>
            <person name="Silar P."/>
            <person name="Natvig D.O."/>
            <person name="Lalanne C."/>
            <person name="Gautier V."/>
            <person name="Ament-Velasquez S.L."/>
            <person name="Kruys A."/>
            <person name="Hutchinson M.I."/>
            <person name="Powell A.J."/>
            <person name="Barry K."/>
            <person name="Miller A.N."/>
            <person name="Grigoriev I.V."/>
            <person name="Debuchy R."/>
            <person name="Gladieux P."/>
            <person name="Hiltunen Thoren M."/>
            <person name="Johannesson H."/>
        </authorList>
    </citation>
    <scope>NUCLEOTIDE SEQUENCE</scope>
    <source>
        <strain evidence="2">PSN309</strain>
    </source>
</reference>
<feature type="transmembrane region" description="Helical" evidence="1">
    <location>
        <begin position="79"/>
        <end position="98"/>
    </location>
</feature>
<keyword evidence="1" id="KW-0812">Transmembrane</keyword>
<comment type="caution">
    <text evidence="2">The sequence shown here is derived from an EMBL/GenBank/DDBJ whole genome shotgun (WGS) entry which is preliminary data.</text>
</comment>
<protein>
    <submittedName>
        <fullName evidence="2">Uncharacterized protein</fullName>
    </submittedName>
</protein>
<keyword evidence="1" id="KW-1133">Transmembrane helix</keyword>
<keyword evidence="1" id="KW-0472">Membrane</keyword>
<dbReference type="Proteomes" id="UP001302126">
    <property type="component" value="Unassembled WGS sequence"/>
</dbReference>
<evidence type="ECO:0000313" key="2">
    <source>
        <dbReference type="EMBL" id="KAK4192524.1"/>
    </source>
</evidence>
<accession>A0AAN6X295</accession>
<keyword evidence="3" id="KW-1185">Reference proteome</keyword>
<proteinExistence type="predicted"/>
<sequence>MRHDTFTYHINCTTLAHGKRGRRRRHTNTQRWRNNTGKCFSNKEFCQFFSFRFFFGSTAIGAGCLGEGKIRGGDKLWGWWHLLGALFCYLFSISPCSCGQMRHPIRSILLPSFSPSKPHTQ</sequence>
<reference evidence="2" key="2">
    <citation type="submission" date="2023-05" db="EMBL/GenBank/DDBJ databases">
        <authorList>
            <consortium name="Lawrence Berkeley National Laboratory"/>
            <person name="Steindorff A."/>
            <person name="Hensen N."/>
            <person name="Bonometti L."/>
            <person name="Westerberg I."/>
            <person name="Brannstrom I.O."/>
            <person name="Guillou S."/>
            <person name="Cros-Aarteil S."/>
            <person name="Calhoun S."/>
            <person name="Haridas S."/>
            <person name="Kuo A."/>
            <person name="Mondo S."/>
            <person name="Pangilinan J."/>
            <person name="Riley R."/>
            <person name="Labutti K."/>
            <person name="Andreopoulos B."/>
            <person name="Lipzen A."/>
            <person name="Chen C."/>
            <person name="Yanf M."/>
            <person name="Daum C."/>
            <person name="Ng V."/>
            <person name="Clum A."/>
            <person name="Ohm R."/>
            <person name="Martin F."/>
            <person name="Silar P."/>
            <person name="Natvig D."/>
            <person name="Lalanne C."/>
            <person name="Gautier V."/>
            <person name="Ament-Velasquez S.L."/>
            <person name="Kruys A."/>
            <person name="Hutchinson M.I."/>
            <person name="Powell A.J."/>
            <person name="Barry K."/>
            <person name="Miller A.N."/>
            <person name="Grigoriev I.V."/>
            <person name="Debuchy R."/>
            <person name="Gladieux P."/>
            <person name="Thoren M.H."/>
            <person name="Johannesson H."/>
        </authorList>
    </citation>
    <scope>NUCLEOTIDE SEQUENCE</scope>
    <source>
        <strain evidence="2">PSN309</strain>
    </source>
</reference>
<dbReference type="AlphaFoldDB" id="A0AAN6X295"/>